<organism evidence="1 2">
    <name type="scientific">Pukyongia salina</name>
    <dbReference type="NCBI Taxonomy" id="2094025"/>
    <lineage>
        <taxon>Bacteria</taxon>
        <taxon>Pseudomonadati</taxon>
        <taxon>Bacteroidota</taxon>
        <taxon>Flavobacteriia</taxon>
        <taxon>Flavobacteriales</taxon>
        <taxon>Flavobacteriaceae</taxon>
        <taxon>Pukyongia</taxon>
    </lineage>
</organism>
<gene>
    <name evidence="1" type="ORF">C5O00_13555</name>
</gene>
<dbReference type="NCBIfam" id="TIGR01549">
    <property type="entry name" value="HAD-SF-IA-v1"/>
    <property type="match status" value="1"/>
</dbReference>
<dbReference type="AlphaFoldDB" id="A0A2S0HZP8"/>
<dbReference type="InterPro" id="IPR023214">
    <property type="entry name" value="HAD_sf"/>
</dbReference>
<dbReference type="OrthoDB" id="9797415at2"/>
<dbReference type="RefSeq" id="WP_105217365.1">
    <property type="nucleotide sequence ID" value="NZ_CP027062.1"/>
</dbReference>
<accession>A0A2S0HZP8</accession>
<dbReference type="Proteomes" id="UP000238442">
    <property type="component" value="Chromosome"/>
</dbReference>
<dbReference type="SUPFAM" id="SSF56784">
    <property type="entry name" value="HAD-like"/>
    <property type="match status" value="1"/>
</dbReference>
<keyword evidence="2" id="KW-1185">Reference proteome</keyword>
<dbReference type="InterPro" id="IPR006439">
    <property type="entry name" value="HAD-SF_hydro_IA"/>
</dbReference>
<dbReference type="EMBL" id="CP027062">
    <property type="protein sequence ID" value="AVI52125.1"/>
    <property type="molecule type" value="Genomic_DNA"/>
</dbReference>
<dbReference type="KEGG" id="aue:C5O00_13555"/>
<dbReference type="Gene3D" id="3.40.50.1000">
    <property type="entry name" value="HAD superfamily/HAD-like"/>
    <property type="match status" value="1"/>
</dbReference>
<dbReference type="PANTHER" id="PTHR43611">
    <property type="entry name" value="ALPHA-D-GLUCOSE 1-PHOSPHATE PHOSPHATASE"/>
    <property type="match status" value="1"/>
</dbReference>
<dbReference type="InterPro" id="IPR036412">
    <property type="entry name" value="HAD-like_sf"/>
</dbReference>
<dbReference type="Pfam" id="PF00702">
    <property type="entry name" value="Hydrolase"/>
    <property type="match status" value="1"/>
</dbReference>
<evidence type="ECO:0000313" key="1">
    <source>
        <dbReference type="EMBL" id="AVI52125.1"/>
    </source>
</evidence>
<keyword evidence="1" id="KW-0378">Hydrolase</keyword>
<dbReference type="SFLD" id="SFLDG01129">
    <property type="entry name" value="C1.5:_HAD__Beta-PGM__Phosphata"/>
    <property type="match status" value="1"/>
</dbReference>
<sequence length="209" mass="24484">MDKTPSDINTVIFDLGGVLIDWNPEYVFLKEFRGNREKMNWFLNEICAWEWNVNQDAGYPLAKATEERVAMFPEYEDLIRMYYGRWEEMLGYTHEDTLHILESLVNNDNYRVLALTNWSGETFPKALEKFDWLQWFEGILVSGNEGMRKPHREIYELMLHRYGINPAQAVFIDDSIKNVKGCEEVGITGIHFTNAERLQASLSELGLKF</sequence>
<dbReference type="SFLD" id="SFLDS00003">
    <property type="entry name" value="Haloacid_Dehalogenase"/>
    <property type="match status" value="1"/>
</dbReference>
<dbReference type="NCBIfam" id="TIGR01509">
    <property type="entry name" value="HAD-SF-IA-v3"/>
    <property type="match status" value="1"/>
</dbReference>
<proteinExistence type="predicted"/>
<reference evidence="1 2" key="1">
    <citation type="submission" date="2018-02" db="EMBL/GenBank/DDBJ databases">
        <title>Genomic analysis of the strain RR4-38 isolated from a seawater recirculating aquaculture system.</title>
        <authorList>
            <person name="Kim Y.-S."/>
            <person name="Jang Y.H."/>
            <person name="Kim K.-H."/>
        </authorList>
    </citation>
    <scope>NUCLEOTIDE SEQUENCE [LARGE SCALE GENOMIC DNA]</scope>
    <source>
        <strain evidence="1 2">RR4-38</strain>
    </source>
</reference>
<protein>
    <submittedName>
        <fullName evidence="1">HAD family hydrolase</fullName>
    </submittedName>
</protein>
<dbReference type="CDD" id="cd02603">
    <property type="entry name" value="HAD_sEH-N_like"/>
    <property type="match status" value="1"/>
</dbReference>
<evidence type="ECO:0000313" key="2">
    <source>
        <dbReference type="Proteomes" id="UP000238442"/>
    </source>
</evidence>
<name>A0A2S0HZP8_9FLAO</name>
<dbReference type="GO" id="GO:0016787">
    <property type="term" value="F:hydrolase activity"/>
    <property type="evidence" value="ECO:0007669"/>
    <property type="project" value="UniProtKB-KW"/>
</dbReference>
<dbReference type="PANTHER" id="PTHR43611:SF3">
    <property type="entry name" value="FLAVIN MONONUCLEOTIDE HYDROLASE 1, CHLOROPLATIC"/>
    <property type="match status" value="1"/>
</dbReference>